<organism evidence="1 2">
    <name type="scientific">Finegoldia magna</name>
    <name type="common">Peptostreptococcus magnus</name>
    <dbReference type="NCBI Taxonomy" id="1260"/>
    <lineage>
        <taxon>Bacteria</taxon>
        <taxon>Bacillati</taxon>
        <taxon>Bacillota</taxon>
        <taxon>Tissierellia</taxon>
        <taxon>Tissierellales</taxon>
        <taxon>Peptoniphilaceae</taxon>
        <taxon>Finegoldia</taxon>
    </lineage>
</organism>
<reference evidence="1 2" key="1">
    <citation type="submission" date="2017-09" db="EMBL/GenBank/DDBJ databases">
        <title>Bacterial strain isolated from the female urinary microbiota.</title>
        <authorList>
            <person name="Thomas-White K."/>
            <person name="Kumar N."/>
            <person name="Forster S."/>
            <person name="Putonti C."/>
            <person name="Lawley T."/>
            <person name="Wolfe A.J."/>
        </authorList>
    </citation>
    <scope>NUCLEOTIDE SEQUENCE [LARGE SCALE GENOMIC DNA]</scope>
    <source>
        <strain evidence="1 2">UMB0115</strain>
    </source>
</reference>
<proteinExistence type="predicted"/>
<dbReference type="EMBL" id="PNHD01000002">
    <property type="protein sequence ID" value="PMC60702.1"/>
    <property type="molecule type" value="Genomic_DNA"/>
</dbReference>
<dbReference type="Proteomes" id="UP000235723">
    <property type="component" value="Unassembled WGS sequence"/>
</dbReference>
<sequence>MKFKTPTVYYYCPDYKKYVKCEGGMYYCIKDGKEIFNDFYSKIDLGSIYTEDITKEEYYAQLS</sequence>
<dbReference type="AlphaFoldDB" id="A0A233VV99"/>
<name>A0A233VV99_FINMA</name>
<evidence type="ECO:0000313" key="2">
    <source>
        <dbReference type="Proteomes" id="UP000235723"/>
    </source>
</evidence>
<evidence type="ECO:0000313" key="1">
    <source>
        <dbReference type="EMBL" id="PMC60702.1"/>
    </source>
</evidence>
<dbReference type="GeneID" id="60839526"/>
<gene>
    <name evidence="1" type="ORF">CJ208_02205</name>
</gene>
<protein>
    <submittedName>
        <fullName evidence="1">Uncharacterized protein</fullName>
    </submittedName>
</protein>
<accession>A0A233VV99</accession>
<comment type="caution">
    <text evidence="1">The sequence shown here is derived from an EMBL/GenBank/DDBJ whole genome shotgun (WGS) entry which is preliminary data.</text>
</comment>
<dbReference type="RefSeq" id="WP_094224365.1">
    <property type="nucleotide sequence ID" value="NZ_BAAAWC010000022.1"/>
</dbReference>